<dbReference type="InterPro" id="IPR053211">
    <property type="entry name" value="DNA_repair-toleration"/>
</dbReference>
<evidence type="ECO:0000259" key="7">
    <source>
        <dbReference type="Pfam" id="PF08263"/>
    </source>
</evidence>
<evidence type="ECO:0000256" key="3">
    <source>
        <dbReference type="ARBA" id="ARBA00022729"/>
    </source>
</evidence>
<keyword evidence="2" id="KW-0433">Leucine-rich repeat</keyword>
<reference evidence="8 9" key="1">
    <citation type="submission" date="2018-04" db="EMBL/GenBank/DDBJ databases">
        <title>WGS assembly of Panicum hallii var. hallii HAL2.</title>
        <authorList>
            <person name="Lovell J."/>
            <person name="Jenkins J."/>
            <person name="Lowry D."/>
            <person name="Mamidi S."/>
            <person name="Sreedasyam A."/>
            <person name="Weng X."/>
            <person name="Barry K."/>
            <person name="Bonette J."/>
            <person name="Campitelli B."/>
            <person name="Daum C."/>
            <person name="Gordon S."/>
            <person name="Gould B."/>
            <person name="Lipzen A."/>
            <person name="MacQueen A."/>
            <person name="Palacio-Mejia J."/>
            <person name="Plott C."/>
            <person name="Shakirov E."/>
            <person name="Shu S."/>
            <person name="Yoshinaga Y."/>
            <person name="Zane M."/>
            <person name="Rokhsar D."/>
            <person name="Grimwood J."/>
            <person name="Schmutz J."/>
            <person name="Juenger T."/>
        </authorList>
    </citation>
    <scope>NUCLEOTIDE SEQUENCE [LARGE SCALE GENOMIC DNA]</scope>
    <source>
        <strain evidence="9">cv. HAL2</strain>
    </source>
</reference>
<sequence>MCSKLQVVESAMSAVLALMLIYGCGHVHCATVPRNNSTDVLALINFRQAITRDPRGFFSSWNNSVDYCNWNGVTCSKTHLGRVRELNLTGQSLDGQISPSLGNLTLLKILDLSSNSFPDNQLEGSIPEELGQLSSMVKLEVGGNKLSGSIPTAIFNHSSLQILDVNKFSIYGITGYDWQYPS</sequence>
<keyword evidence="9" id="KW-1185">Reference proteome</keyword>
<evidence type="ECO:0000313" key="8">
    <source>
        <dbReference type="EMBL" id="PUZ76556.1"/>
    </source>
</evidence>
<organism evidence="8 9">
    <name type="scientific">Panicum hallii var. hallii</name>
    <dbReference type="NCBI Taxonomy" id="1504633"/>
    <lineage>
        <taxon>Eukaryota</taxon>
        <taxon>Viridiplantae</taxon>
        <taxon>Streptophyta</taxon>
        <taxon>Embryophyta</taxon>
        <taxon>Tracheophyta</taxon>
        <taxon>Spermatophyta</taxon>
        <taxon>Magnoliopsida</taxon>
        <taxon>Liliopsida</taxon>
        <taxon>Poales</taxon>
        <taxon>Poaceae</taxon>
        <taxon>PACMAD clade</taxon>
        <taxon>Panicoideae</taxon>
        <taxon>Panicodae</taxon>
        <taxon>Paniceae</taxon>
        <taxon>Panicinae</taxon>
        <taxon>Panicum</taxon>
        <taxon>Panicum sect. Panicum</taxon>
    </lineage>
</organism>
<feature type="signal peptide" evidence="6">
    <location>
        <begin position="1"/>
        <end position="29"/>
    </location>
</feature>
<dbReference type="EMBL" id="CM009749">
    <property type="protein sequence ID" value="PUZ76556.1"/>
    <property type="molecule type" value="Genomic_DNA"/>
</dbReference>
<dbReference type="PANTHER" id="PTHR48060">
    <property type="entry name" value="DNA DAMAGE-REPAIR/TOLERATION PROTEIN DRT100"/>
    <property type="match status" value="1"/>
</dbReference>
<evidence type="ECO:0000256" key="4">
    <source>
        <dbReference type="ARBA" id="ARBA00022737"/>
    </source>
</evidence>
<keyword evidence="4" id="KW-0677">Repeat</keyword>
<dbReference type="GO" id="GO:0016020">
    <property type="term" value="C:membrane"/>
    <property type="evidence" value="ECO:0007669"/>
    <property type="project" value="UniProtKB-SubCell"/>
</dbReference>
<evidence type="ECO:0000256" key="5">
    <source>
        <dbReference type="ARBA" id="ARBA00023136"/>
    </source>
</evidence>
<feature type="chain" id="PRO_5015568639" description="Leucine-rich repeat-containing N-terminal plant-type domain-containing protein" evidence="6">
    <location>
        <begin position="30"/>
        <end position="182"/>
    </location>
</feature>
<dbReference type="Pfam" id="PF08263">
    <property type="entry name" value="LRRNT_2"/>
    <property type="match status" value="1"/>
</dbReference>
<comment type="subcellular location">
    <subcellularLocation>
        <location evidence="1">Membrane</location>
    </subcellularLocation>
</comment>
<dbReference type="Proteomes" id="UP000244336">
    <property type="component" value="Chromosome 1"/>
</dbReference>
<dbReference type="InterPro" id="IPR013210">
    <property type="entry name" value="LRR_N_plant-typ"/>
</dbReference>
<evidence type="ECO:0000313" key="9">
    <source>
        <dbReference type="Proteomes" id="UP000244336"/>
    </source>
</evidence>
<dbReference type="InterPro" id="IPR001611">
    <property type="entry name" value="Leu-rich_rpt"/>
</dbReference>
<dbReference type="PROSITE" id="PS51257">
    <property type="entry name" value="PROKAR_LIPOPROTEIN"/>
    <property type="match status" value="1"/>
</dbReference>
<evidence type="ECO:0000256" key="1">
    <source>
        <dbReference type="ARBA" id="ARBA00004370"/>
    </source>
</evidence>
<evidence type="ECO:0000256" key="2">
    <source>
        <dbReference type="ARBA" id="ARBA00022614"/>
    </source>
</evidence>
<dbReference type="STRING" id="1504633.A0A2T7F8Z7"/>
<dbReference type="AlphaFoldDB" id="A0A2T7F8Z7"/>
<feature type="domain" description="Leucine-rich repeat-containing N-terminal plant-type" evidence="7">
    <location>
        <begin position="37"/>
        <end position="76"/>
    </location>
</feature>
<proteinExistence type="predicted"/>
<dbReference type="Gene3D" id="3.80.10.10">
    <property type="entry name" value="Ribonuclease Inhibitor"/>
    <property type="match status" value="2"/>
</dbReference>
<dbReference type="SUPFAM" id="SSF52058">
    <property type="entry name" value="L domain-like"/>
    <property type="match status" value="1"/>
</dbReference>
<dbReference type="InterPro" id="IPR032675">
    <property type="entry name" value="LRR_dom_sf"/>
</dbReference>
<dbReference type="FunFam" id="3.80.10.10:FF:000400">
    <property type="entry name" value="Nuclear pore complex protein NUP107"/>
    <property type="match status" value="1"/>
</dbReference>
<dbReference type="Pfam" id="PF00560">
    <property type="entry name" value="LRR_1"/>
    <property type="match status" value="2"/>
</dbReference>
<protein>
    <recommendedName>
        <fullName evidence="7">Leucine-rich repeat-containing N-terminal plant-type domain-containing protein</fullName>
    </recommendedName>
</protein>
<dbReference type="Gramene" id="PUZ76556">
    <property type="protein sequence ID" value="PUZ76556"/>
    <property type="gene ID" value="GQ55_1G300200"/>
</dbReference>
<dbReference type="PANTHER" id="PTHR48060:SF21">
    <property type="entry name" value="L DOMAIN-LIKE PROTEIN"/>
    <property type="match status" value="1"/>
</dbReference>
<keyword evidence="3 6" id="KW-0732">Signal</keyword>
<keyword evidence="5" id="KW-0472">Membrane</keyword>
<accession>A0A2T7F8Z7</accession>
<dbReference type="OrthoDB" id="686203at2759"/>
<gene>
    <name evidence="8" type="ORF">GQ55_1G300200</name>
</gene>
<name>A0A2T7F8Z7_9POAL</name>
<evidence type="ECO:0000256" key="6">
    <source>
        <dbReference type="SAM" id="SignalP"/>
    </source>
</evidence>